<dbReference type="RefSeq" id="WP_092703022.1">
    <property type="nucleotide sequence ID" value="NZ_FNFC01000010.1"/>
</dbReference>
<gene>
    <name evidence="3" type="ORF">SAMN05216226_11076</name>
</gene>
<name>A0A1G8X2Y1_9EURY</name>
<dbReference type="STRING" id="890420.SAMN05216226_11076"/>
<evidence type="ECO:0000313" key="4">
    <source>
        <dbReference type="Proteomes" id="UP000198856"/>
    </source>
</evidence>
<keyword evidence="4" id="KW-1185">Reference proteome</keyword>
<dbReference type="Proteomes" id="UP000198856">
    <property type="component" value="Unassembled WGS sequence"/>
</dbReference>
<accession>A0A1G8X2Y1</accession>
<feature type="compositionally biased region" description="Low complexity" evidence="1">
    <location>
        <begin position="38"/>
        <end position="60"/>
    </location>
</feature>
<evidence type="ECO:0000313" key="3">
    <source>
        <dbReference type="EMBL" id="SDJ84794.1"/>
    </source>
</evidence>
<dbReference type="Pfam" id="PF23921">
    <property type="entry name" value="DUF7260"/>
    <property type="match status" value="1"/>
</dbReference>
<dbReference type="EMBL" id="FNFC01000010">
    <property type="protein sequence ID" value="SDJ84794.1"/>
    <property type="molecule type" value="Genomic_DNA"/>
</dbReference>
<sequence length="262" mass="28758">MTTPVEQALARVEDEQDHIRELRSGFDVFEREVRQLSAVSPRSQRQASQAAAGGTVAATQPLGGNAGKRDRCAKVRDLFADHVQARVRVGNEPLLETVRGELGDRVALALAPTTDTGFTETVKSELLSVTEQRQTKLDAMERALDTEAASLQQAIEAIPEVEHSLEPTHGPLLTLGFTELQARHNALLSCERRLEGLVQSRQQHLHAATGADAAVGLTHHSLAEYLYDSLATPHPVLSTLTELTAYCREQKRAVRDHLTRRV</sequence>
<dbReference type="AlphaFoldDB" id="A0A1G8X2Y1"/>
<feature type="region of interest" description="Disordered" evidence="1">
    <location>
        <begin position="38"/>
        <end position="68"/>
    </location>
</feature>
<reference evidence="3 4" key="1">
    <citation type="submission" date="2016-10" db="EMBL/GenBank/DDBJ databases">
        <authorList>
            <person name="de Groot N.N."/>
        </authorList>
    </citation>
    <scope>NUCLEOTIDE SEQUENCE [LARGE SCALE GENOMIC DNA]</scope>
    <source>
        <strain evidence="3 4">IBRC-M10015</strain>
    </source>
</reference>
<feature type="domain" description="DUF7260" evidence="2">
    <location>
        <begin position="3"/>
        <end position="250"/>
    </location>
</feature>
<dbReference type="InterPro" id="IPR055684">
    <property type="entry name" value="DUF7260"/>
</dbReference>
<evidence type="ECO:0000259" key="2">
    <source>
        <dbReference type="Pfam" id="PF23921"/>
    </source>
</evidence>
<dbReference type="OrthoDB" id="213880at2157"/>
<organism evidence="3 4">
    <name type="scientific">Halovenus aranensis</name>
    <dbReference type="NCBI Taxonomy" id="890420"/>
    <lineage>
        <taxon>Archaea</taxon>
        <taxon>Methanobacteriati</taxon>
        <taxon>Methanobacteriota</taxon>
        <taxon>Stenosarchaea group</taxon>
        <taxon>Halobacteria</taxon>
        <taxon>Halobacteriales</taxon>
        <taxon>Haloarculaceae</taxon>
        <taxon>Halovenus</taxon>
    </lineage>
</organism>
<evidence type="ECO:0000256" key="1">
    <source>
        <dbReference type="SAM" id="MobiDB-lite"/>
    </source>
</evidence>
<proteinExistence type="predicted"/>
<protein>
    <recommendedName>
        <fullName evidence="2">DUF7260 domain-containing protein</fullName>
    </recommendedName>
</protein>